<reference evidence="1" key="1">
    <citation type="submission" date="2020-08" db="EMBL/GenBank/DDBJ databases">
        <title>Multicomponent nature underlies the extraordinary mechanical properties of spider dragline silk.</title>
        <authorList>
            <person name="Kono N."/>
            <person name="Nakamura H."/>
            <person name="Mori M."/>
            <person name="Yoshida Y."/>
            <person name="Ohtoshi R."/>
            <person name="Malay A.D."/>
            <person name="Moran D.A.P."/>
            <person name="Tomita M."/>
            <person name="Numata K."/>
            <person name="Arakawa K."/>
        </authorList>
    </citation>
    <scope>NUCLEOTIDE SEQUENCE</scope>
</reference>
<proteinExistence type="predicted"/>
<evidence type="ECO:0000313" key="2">
    <source>
        <dbReference type="Proteomes" id="UP000887159"/>
    </source>
</evidence>
<protein>
    <submittedName>
        <fullName evidence="1">Uncharacterized protein</fullName>
    </submittedName>
</protein>
<comment type="caution">
    <text evidence="1">The sequence shown here is derived from an EMBL/GenBank/DDBJ whole genome shotgun (WGS) entry which is preliminary data.</text>
</comment>
<dbReference type="EMBL" id="BMAU01021194">
    <property type="protein sequence ID" value="GFX96774.1"/>
    <property type="molecule type" value="Genomic_DNA"/>
</dbReference>
<sequence>MGGRRSPKLQLQFLHLPCLQETEFCGRNVLFCPTSSDGRKRNFVEGMCCFAPPLVMGGRRSPKLQLQFLHLPCLQETEFCGRNVKRNFVEGMCCFAPPLVMGGRRSPKLQLQFLHLPCLQETEFCGRNVLFCPTSSDGRKRNFVEGMCCFAPPLVMGGRRSPKLQLQFLHLPCLQETEFCGRNVLFCPTSSDGRKRNFVEGMCCLAPPLVMGGRRSPKLQLQFLHLPCLQETEFCGRNVLFCPTSSDGRKRNFVEGMFCFAPPLVMGGRRSPKLQLQFLHLPCLQETEFCGRNVLFCPTSSDGRSPVPKVTTAVFTFALFTGNGILWKECVVLPHL</sequence>
<name>A0A8X6RQ50_TRICX</name>
<dbReference type="AlphaFoldDB" id="A0A8X6RQ50"/>
<evidence type="ECO:0000313" key="1">
    <source>
        <dbReference type="EMBL" id="GFX96774.1"/>
    </source>
</evidence>
<keyword evidence="2" id="KW-1185">Reference proteome</keyword>
<organism evidence="1 2">
    <name type="scientific">Trichonephila clavipes</name>
    <name type="common">Golden silk orbweaver</name>
    <name type="synonym">Nephila clavipes</name>
    <dbReference type="NCBI Taxonomy" id="2585209"/>
    <lineage>
        <taxon>Eukaryota</taxon>
        <taxon>Metazoa</taxon>
        <taxon>Ecdysozoa</taxon>
        <taxon>Arthropoda</taxon>
        <taxon>Chelicerata</taxon>
        <taxon>Arachnida</taxon>
        <taxon>Araneae</taxon>
        <taxon>Araneomorphae</taxon>
        <taxon>Entelegynae</taxon>
        <taxon>Araneoidea</taxon>
        <taxon>Nephilidae</taxon>
        <taxon>Trichonephila</taxon>
    </lineage>
</organism>
<accession>A0A8X6RQ50</accession>
<dbReference type="Proteomes" id="UP000887159">
    <property type="component" value="Unassembled WGS sequence"/>
</dbReference>
<gene>
    <name evidence="1" type="ORF">TNCV_1648091</name>
</gene>